<sequence>MRASPTGGHQGEEKGKGGTREEAEQIVPKKQPPLNHPIPATVAVQKRTRRPRLLSRPPPSKSYIHCCSKVSCPKRENNRHGPSDHASMQPSTIRFQDRGLVGTHSRARARRREGGGRRELAGASKLTQSPRSCRPAWWRRRPWRRQRGPSARPRARACRRRSRRRSRRRPRLPWRRGPACRLRRPWLPAC</sequence>
<feature type="region of interest" description="Disordered" evidence="1">
    <location>
        <begin position="1"/>
        <end position="128"/>
    </location>
</feature>
<dbReference type="EMBL" id="ML995477">
    <property type="protein sequence ID" value="KAF2145407.1"/>
    <property type="molecule type" value="Genomic_DNA"/>
</dbReference>
<protein>
    <submittedName>
        <fullName evidence="2">Uncharacterized protein</fullName>
    </submittedName>
</protein>
<feature type="region of interest" description="Disordered" evidence="1">
    <location>
        <begin position="144"/>
        <end position="171"/>
    </location>
</feature>
<name>A0A6A6BRF8_9PEZI</name>
<dbReference type="Proteomes" id="UP000799438">
    <property type="component" value="Unassembled WGS sequence"/>
</dbReference>
<feature type="compositionally biased region" description="Basic and acidic residues" evidence="1">
    <location>
        <begin position="10"/>
        <end position="23"/>
    </location>
</feature>
<keyword evidence="3" id="KW-1185">Reference proteome</keyword>
<dbReference type="RefSeq" id="XP_033401119.1">
    <property type="nucleotide sequence ID" value="XM_033535157.1"/>
</dbReference>
<evidence type="ECO:0000313" key="2">
    <source>
        <dbReference type="EMBL" id="KAF2145407.1"/>
    </source>
</evidence>
<feature type="compositionally biased region" description="Basic and acidic residues" evidence="1">
    <location>
        <begin position="73"/>
        <end position="83"/>
    </location>
</feature>
<reference evidence="2" key="1">
    <citation type="journal article" date="2020" name="Stud. Mycol.">
        <title>101 Dothideomycetes genomes: a test case for predicting lifestyles and emergence of pathogens.</title>
        <authorList>
            <person name="Haridas S."/>
            <person name="Albert R."/>
            <person name="Binder M."/>
            <person name="Bloem J."/>
            <person name="Labutti K."/>
            <person name="Salamov A."/>
            <person name="Andreopoulos B."/>
            <person name="Baker S."/>
            <person name="Barry K."/>
            <person name="Bills G."/>
            <person name="Bluhm B."/>
            <person name="Cannon C."/>
            <person name="Castanera R."/>
            <person name="Culley D."/>
            <person name="Daum C."/>
            <person name="Ezra D."/>
            <person name="Gonzalez J."/>
            <person name="Henrissat B."/>
            <person name="Kuo A."/>
            <person name="Liang C."/>
            <person name="Lipzen A."/>
            <person name="Lutzoni F."/>
            <person name="Magnuson J."/>
            <person name="Mondo S."/>
            <person name="Nolan M."/>
            <person name="Ohm R."/>
            <person name="Pangilinan J."/>
            <person name="Park H.-J."/>
            <person name="Ramirez L."/>
            <person name="Alfaro M."/>
            <person name="Sun H."/>
            <person name="Tritt A."/>
            <person name="Yoshinaga Y."/>
            <person name="Zwiers L.-H."/>
            <person name="Turgeon B."/>
            <person name="Goodwin S."/>
            <person name="Spatafora J."/>
            <person name="Crous P."/>
            <person name="Grigoriev I."/>
        </authorList>
    </citation>
    <scope>NUCLEOTIDE SEQUENCE</scope>
    <source>
        <strain evidence="2">CBS 121167</strain>
    </source>
</reference>
<organism evidence="2 3">
    <name type="scientific">Aplosporella prunicola CBS 121167</name>
    <dbReference type="NCBI Taxonomy" id="1176127"/>
    <lineage>
        <taxon>Eukaryota</taxon>
        <taxon>Fungi</taxon>
        <taxon>Dikarya</taxon>
        <taxon>Ascomycota</taxon>
        <taxon>Pezizomycotina</taxon>
        <taxon>Dothideomycetes</taxon>
        <taxon>Dothideomycetes incertae sedis</taxon>
        <taxon>Botryosphaeriales</taxon>
        <taxon>Aplosporellaceae</taxon>
        <taxon>Aplosporella</taxon>
    </lineage>
</organism>
<proteinExistence type="predicted"/>
<gene>
    <name evidence="2" type="ORF">K452DRAFT_119569</name>
</gene>
<dbReference type="AlphaFoldDB" id="A0A6A6BRF8"/>
<evidence type="ECO:0000256" key="1">
    <source>
        <dbReference type="SAM" id="MobiDB-lite"/>
    </source>
</evidence>
<accession>A0A6A6BRF8</accession>
<dbReference type="GeneID" id="54292651"/>
<evidence type="ECO:0000313" key="3">
    <source>
        <dbReference type="Proteomes" id="UP000799438"/>
    </source>
</evidence>